<dbReference type="Proteomes" id="UP001159363">
    <property type="component" value="Chromosome 7"/>
</dbReference>
<feature type="non-terminal residue" evidence="2">
    <location>
        <position position="144"/>
    </location>
</feature>
<sequence>MKVRENEKNRRHLNQHTHTHTHTKLHSSKNQKKRYKSSTEEDWKSSGNSSNIKPELLSEEEANTINQKEVSVDSWELLKTNLQSMIGVLSSLVILKAVSLNDQVVKTSVRLMMNKLKSNYHHPSLKIKMIDSHVLFSKKNLHDP</sequence>
<evidence type="ECO:0000313" key="3">
    <source>
        <dbReference type="Proteomes" id="UP001159363"/>
    </source>
</evidence>
<feature type="compositionally biased region" description="Basic residues" evidence="1">
    <location>
        <begin position="9"/>
        <end position="36"/>
    </location>
</feature>
<name>A0ABQ9H099_9NEOP</name>
<dbReference type="EMBL" id="JARBHB010000008">
    <property type="protein sequence ID" value="KAJ8877690.1"/>
    <property type="molecule type" value="Genomic_DNA"/>
</dbReference>
<proteinExistence type="predicted"/>
<feature type="region of interest" description="Disordered" evidence="1">
    <location>
        <begin position="1"/>
        <end position="60"/>
    </location>
</feature>
<protein>
    <submittedName>
        <fullName evidence="2">Uncharacterized protein</fullName>
    </submittedName>
</protein>
<evidence type="ECO:0000313" key="2">
    <source>
        <dbReference type="EMBL" id="KAJ8877690.1"/>
    </source>
</evidence>
<organism evidence="2 3">
    <name type="scientific">Dryococelus australis</name>
    <dbReference type="NCBI Taxonomy" id="614101"/>
    <lineage>
        <taxon>Eukaryota</taxon>
        <taxon>Metazoa</taxon>
        <taxon>Ecdysozoa</taxon>
        <taxon>Arthropoda</taxon>
        <taxon>Hexapoda</taxon>
        <taxon>Insecta</taxon>
        <taxon>Pterygota</taxon>
        <taxon>Neoptera</taxon>
        <taxon>Polyneoptera</taxon>
        <taxon>Phasmatodea</taxon>
        <taxon>Verophasmatodea</taxon>
        <taxon>Anareolatae</taxon>
        <taxon>Phasmatidae</taxon>
        <taxon>Eurycanthinae</taxon>
        <taxon>Dryococelus</taxon>
    </lineage>
</organism>
<gene>
    <name evidence="2" type="ORF">PR048_022145</name>
</gene>
<keyword evidence="3" id="KW-1185">Reference proteome</keyword>
<comment type="caution">
    <text evidence="2">The sequence shown here is derived from an EMBL/GenBank/DDBJ whole genome shotgun (WGS) entry which is preliminary data.</text>
</comment>
<accession>A0ABQ9H099</accession>
<reference evidence="2 3" key="1">
    <citation type="submission" date="2023-02" db="EMBL/GenBank/DDBJ databases">
        <title>LHISI_Scaffold_Assembly.</title>
        <authorList>
            <person name="Stuart O.P."/>
            <person name="Cleave R."/>
            <person name="Magrath M.J.L."/>
            <person name="Mikheyev A.S."/>
        </authorList>
    </citation>
    <scope>NUCLEOTIDE SEQUENCE [LARGE SCALE GENOMIC DNA]</scope>
    <source>
        <strain evidence="2">Daus_M_001</strain>
        <tissue evidence="2">Leg muscle</tissue>
    </source>
</reference>
<evidence type="ECO:0000256" key="1">
    <source>
        <dbReference type="SAM" id="MobiDB-lite"/>
    </source>
</evidence>